<proteinExistence type="predicted"/>
<feature type="non-terminal residue" evidence="1">
    <location>
        <position position="1"/>
    </location>
</feature>
<evidence type="ECO:0000313" key="1">
    <source>
        <dbReference type="EMBL" id="CAF4243535.1"/>
    </source>
</evidence>
<protein>
    <submittedName>
        <fullName evidence="1">Uncharacterized protein</fullName>
    </submittedName>
</protein>
<dbReference type="AlphaFoldDB" id="A0A820E5T1"/>
<dbReference type="EMBL" id="CAJOBB010010349">
    <property type="protein sequence ID" value="CAF4243535.1"/>
    <property type="molecule type" value="Genomic_DNA"/>
</dbReference>
<accession>A0A820E5T1</accession>
<gene>
    <name evidence="1" type="ORF">KXQ929_LOCUS42405</name>
</gene>
<name>A0A820E5T1_9BILA</name>
<sequence length="268" mass="31546">YVCKGLTYCTLNTIDRDDLLNVFQLHPDFEKSFVEKFHVTFDLQHCEFTETKPFYKLDTDLQMLIKERNPKLQKERRLSVLSEREDEANRLANLRSYRMCRSTDIGLRRSMNTTVELSADHSQFNSDHFLFSRDRPLTSLLIPPMFFPINIAIPSEPKTTTFIPQEDKLKKIIPRKESNLIQEPIPIKKYENSSIRNMKDVDTELSHLQIRVDNFERVIENQMKVLFDVANNIVAANIHRQNNFNQSNETMDTQNCLVINNLLFSKDK</sequence>
<comment type="caution">
    <text evidence="1">The sequence shown here is derived from an EMBL/GenBank/DDBJ whole genome shotgun (WGS) entry which is preliminary data.</text>
</comment>
<organism evidence="1 2">
    <name type="scientific">Adineta steineri</name>
    <dbReference type="NCBI Taxonomy" id="433720"/>
    <lineage>
        <taxon>Eukaryota</taxon>
        <taxon>Metazoa</taxon>
        <taxon>Spiralia</taxon>
        <taxon>Gnathifera</taxon>
        <taxon>Rotifera</taxon>
        <taxon>Eurotatoria</taxon>
        <taxon>Bdelloidea</taxon>
        <taxon>Adinetida</taxon>
        <taxon>Adinetidae</taxon>
        <taxon>Adineta</taxon>
    </lineage>
</organism>
<reference evidence="1" key="1">
    <citation type="submission" date="2021-02" db="EMBL/GenBank/DDBJ databases">
        <authorList>
            <person name="Nowell W R."/>
        </authorList>
    </citation>
    <scope>NUCLEOTIDE SEQUENCE</scope>
</reference>
<dbReference type="Proteomes" id="UP000663868">
    <property type="component" value="Unassembled WGS sequence"/>
</dbReference>
<evidence type="ECO:0000313" key="2">
    <source>
        <dbReference type="Proteomes" id="UP000663868"/>
    </source>
</evidence>